<dbReference type="Gene3D" id="3.90.79.10">
    <property type="entry name" value="Nucleoside Triphosphate Pyrophosphohydrolase"/>
    <property type="match status" value="1"/>
</dbReference>
<evidence type="ECO:0000313" key="4">
    <source>
        <dbReference type="EMBL" id="MBR0799400.1"/>
    </source>
</evidence>
<dbReference type="RefSeq" id="WP_212494231.1">
    <property type="nucleotide sequence ID" value="NZ_JAFCJH010000038.1"/>
</dbReference>
<feature type="domain" description="Nudix hydrolase" evidence="3">
    <location>
        <begin position="8"/>
        <end position="144"/>
    </location>
</feature>
<dbReference type="PROSITE" id="PS00893">
    <property type="entry name" value="NUDIX_BOX"/>
    <property type="match status" value="1"/>
</dbReference>
<organism evidence="4 5">
    <name type="scientific">Bradyrhizobium jicamae</name>
    <dbReference type="NCBI Taxonomy" id="280332"/>
    <lineage>
        <taxon>Bacteria</taxon>
        <taxon>Pseudomonadati</taxon>
        <taxon>Pseudomonadota</taxon>
        <taxon>Alphaproteobacteria</taxon>
        <taxon>Hyphomicrobiales</taxon>
        <taxon>Nitrobacteraceae</taxon>
        <taxon>Bradyrhizobium</taxon>
    </lineage>
</organism>
<sequence length="153" mass="16679">MAAPSKQEIRDFAAAILVDQSRRLLFQLRDNIPGIVHPGKIALFGGRREPPETPLECIVREVFEEIGYKVSQSDFEFLVSLYGADPENIAKHVNGEVFVARNVPSSDLLVTEGKLVAMHPADLSGIRSEMTPMTVIAVEIFLASGGAASMNEL</sequence>
<reference evidence="5" key="1">
    <citation type="journal article" date="2021" name="ISME J.">
        <title>Evolutionary origin and ecological implication of a unique nif island in free-living Bradyrhizobium lineages.</title>
        <authorList>
            <person name="Tao J."/>
        </authorList>
    </citation>
    <scope>NUCLEOTIDE SEQUENCE [LARGE SCALE GENOMIC DNA]</scope>
    <source>
        <strain evidence="5">SZCCT0434</strain>
    </source>
</reference>
<dbReference type="SUPFAM" id="SSF55811">
    <property type="entry name" value="Nudix"/>
    <property type="match status" value="1"/>
</dbReference>
<keyword evidence="2" id="KW-0378">Hydrolase</keyword>
<evidence type="ECO:0000259" key="3">
    <source>
        <dbReference type="PROSITE" id="PS51462"/>
    </source>
</evidence>
<evidence type="ECO:0000256" key="1">
    <source>
        <dbReference type="ARBA" id="ARBA00001946"/>
    </source>
</evidence>
<name>A0ABS5FRF7_9BRAD</name>
<dbReference type="InterPro" id="IPR015797">
    <property type="entry name" value="NUDIX_hydrolase-like_dom_sf"/>
</dbReference>
<evidence type="ECO:0000313" key="5">
    <source>
        <dbReference type="Proteomes" id="UP001315278"/>
    </source>
</evidence>
<accession>A0ABS5FRF7</accession>
<dbReference type="InterPro" id="IPR000086">
    <property type="entry name" value="NUDIX_hydrolase_dom"/>
</dbReference>
<keyword evidence="5" id="KW-1185">Reference proteome</keyword>
<dbReference type="Proteomes" id="UP001315278">
    <property type="component" value="Unassembled WGS sequence"/>
</dbReference>
<dbReference type="Pfam" id="PF00293">
    <property type="entry name" value="NUDIX"/>
    <property type="match status" value="1"/>
</dbReference>
<dbReference type="PROSITE" id="PS51462">
    <property type="entry name" value="NUDIX"/>
    <property type="match status" value="1"/>
</dbReference>
<gene>
    <name evidence="4" type="ORF">JQ615_28850</name>
</gene>
<dbReference type="CDD" id="cd18882">
    <property type="entry name" value="NUDIX_Hydrolase"/>
    <property type="match status" value="1"/>
</dbReference>
<comment type="caution">
    <text evidence="4">The sequence shown here is derived from an EMBL/GenBank/DDBJ whole genome shotgun (WGS) entry which is preliminary data.</text>
</comment>
<comment type="cofactor">
    <cofactor evidence="1">
        <name>Mg(2+)</name>
        <dbReference type="ChEBI" id="CHEBI:18420"/>
    </cofactor>
</comment>
<evidence type="ECO:0000256" key="2">
    <source>
        <dbReference type="ARBA" id="ARBA00022801"/>
    </source>
</evidence>
<dbReference type="InterPro" id="IPR020084">
    <property type="entry name" value="NUDIX_hydrolase_CS"/>
</dbReference>
<proteinExistence type="predicted"/>
<protein>
    <submittedName>
        <fullName evidence="4">NUDIX domain-containing protein</fullName>
    </submittedName>
</protein>
<dbReference type="EMBL" id="JAFCJH010000038">
    <property type="protein sequence ID" value="MBR0799400.1"/>
    <property type="molecule type" value="Genomic_DNA"/>
</dbReference>